<feature type="transmembrane region" description="Helical" evidence="11">
    <location>
        <begin position="219"/>
        <end position="242"/>
    </location>
</feature>
<evidence type="ECO:0000256" key="2">
    <source>
        <dbReference type="ARBA" id="ARBA00004651"/>
    </source>
</evidence>
<keyword evidence="5" id="KW-1003">Cell membrane</keyword>
<accession>A0ABT1L7C8</accession>
<evidence type="ECO:0000256" key="11">
    <source>
        <dbReference type="RuleBase" id="RU363032"/>
    </source>
</evidence>
<evidence type="ECO:0000256" key="6">
    <source>
        <dbReference type="ARBA" id="ARBA00022597"/>
    </source>
</evidence>
<dbReference type="Gene3D" id="1.10.3720.10">
    <property type="entry name" value="MetI-like"/>
    <property type="match status" value="1"/>
</dbReference>
<organism evidence="13 14">
    <name type="scientific">Alsobacter ponti</name>
    <dbReference type="NCBI Taxonomy" id="2962936"/>
    <lineage>
        <taxon>Bacteria</taxon>
        <taxon>Pseudomonadati</taxon>
        <taxon>Pseudomonadota</taxon>
        <taxon>Alphaproteobacteria</taxon>
        <taxon>Hyphomicrobiales</taxon>
        <taxon>Alsobacteraceae</taxon>
        <taxon>Alsobacter</taxon>
    </lineage>
</organism>
<dbReference type="Pfam" id="PF00528">
    <property type="entry name" value="BPD_transp_1"/>
    <property type="match status" value="1"/>
</dbReference>
<comment type="similarity">
    <text evidence="3">Belongs to the binding-protein-dependent transport system permease family. MalFG subfamily.</text>
</comment>
<feature type="transmembrane region" description="Helical" evidence="11">
    <location>
        <begin position="66"/>
        <end position="84"/>
    </location>
</feature>
<name>A0ABT1L7C8_9HYPH</name>
<keyword evidence="14" id="KW-1185">Reference proteome</keyword>
<gene>
    <name evidence="13" type="ORF">NK718_00070</name>
</gene>
<feature type="transmembrane region" description="Helical" evidence="11">
    <location>
        <begin position="263"/>
        <end position="285"/>
    </location>
</feature>
<evidence type="ECO:0000256" key="3">
    <source>
        <dbReference type="ARBA" id="ARBA00009047"/>
    </source>
</evidence>
<dbReference type="PROSITE" id="PS50928">
    <property type="entry name" value="ABC_TM1"/>
    <property type="match status" value="1"/>
</dbReference>
<dbReference type="CDD" id="cd06261">
    <property type="entry name" value="TM_PBP2"/>
    <property type="match status" value="1"/>
</dbReference>
<sequence>MTVALDVKAAPAADWAELARRARLRRRATTALLYGVLALGSLPILVPYLWLFTVSVSGRTGASTTVLWRTLAILMPALLAWSILRVSIVEPRRLLWTQLALAAVTLGALAVVTGPYLHAQNWRFLWNSNIADTLKGASGVGGAFPSVWTAFGNSLILALTQMTLVVIVSTLAGYYLSRFDFPGRAATLKGLLLLHAFPAMTLIIPIFLLMYWIGLLDTLTGVVLVIAALELPFAIFVMKGFFDAVPWDIEMSAMTDGASRRQAFYMVVLPQVKAGMLAVAVFAFLRGWEEYVFVRTLLFQKTNWTMSLYLFWMYEDVMGTDYAMVSAIGVFYVLPSIVLYVMCQKYLTQMSFGGIKG</sequence>
<keyword evidence="9 11" id="KW-0472">Membrane</keyword>
<evidence type="ECO:0000256" key="10">
    <source>
        <dbReference type="ARBA" id="ARBA00041109"/>
    </source>
</evidence>
<keyword evidence="4 11" id="KW-0813">Transport</keyword>
<evidence type="ECO:0000256" key="5">
    <source>
        <dbReference type="ARBA" id="ARBA00022475"/>
    </source>
</evidence>
<proteinExistence type="inferred from homology"/>
<comment type="caution">
    <text evidence="13">The sequence shown here is derived from an EMBL/GenBank/DDBJ whole genome shotgun (WGS) entry which is preliminary data.</text>
</comment>
<dbReference type="PANTHER" id="PTHR32243:SF50">
    <property type="entry name" value="MALTOSE_MALTODEXTRIN TRANSPORT SYSTEM PERMEASE PROTEIN MALG"/>
    <property type="match status" value="1"/>
</dbReference>
<evidence type="ECO:0000256" key="9">
    <source>
        <dbReference type="ARBA" id="ARBA00023136"/>
    </source>
</evidence>
<feature type="transmembrane region" description="Helical" evidence="11">
    <location>
        <begin position="96"/>
        <end position="117"/>
    </location>
</feature>
<evidence type="ECO:0000256" key="7">
    <source>
        <dbReference type="ARBA" id="ARBA00022692"/>
    </source>
</evidence>
<dbReference type="EMBL" id="JANCLU010000001">
    <property type="protein sequence ID" value="MCP8936898.1"/>
    <property type="molecule type" value="Genomic_DNA"/>
</dbReference>
<evidence type="ECO:0000256" key="1">
    <source>
        <dbReference type="ARBA" id="ARBA00002264"/>
    </source>
</evidence>
<keyword evidence="6" id="KW-0762">Sugar transport</keyword>
<evidence type="ECO:0000256" key="8">
    <source>
        <dbReference type="ARBA" id="ARBA00022989"/>
    </source>
</evidence>
<keyword evidence="8 11" id="KW-1133">Transmembrane helix</keyword>
<evidence type="ECO:0000313" key="13">
    <source>
        <dbReference type="EMBL" id="MCP8936898.1"/>
    </source>
</evidence>
<feature type="transmembrane region" description="Helical" evidence="11">
    <location>
        <begin position="31"/>
        <end position="51"/>
    </location>
</feature>
<evidence type="ECO:0000256" key="4">
    <source>
        <dbReference type="ARBA" id="ARBA00022448"/>
    </source>
</evidence>
<evidence type="ECO:0000313" key="14">
    <source>
        <dbReference type="Proteomes" id="UP001205890"/>
    </source>
</evidence>
<evidence type="ECO:0000259" key="12">
    <source>
        <dbReference type="PROSITE" id="PS50928"/>
    </source>
</evidence>
<feature type="domain" description="ABC transmembrane type-1" evidence="12">
    <location>
        <begin position="151"/>
        <end position="343"/>
    </location>
</feature>
<keyword evidence="7 11" id="KW-0812">Transmembrane</keyword>
<protein>
    <recommendedName>
        <fullName evidence="10">Maltose/maltodextrin transport system permease protein MalG</fullName>
    </recommendedName>
</protein>
<dbReference type="InterPro" id="IPR000515">
    <property type="entry name" value="MetI-like"/>
</dbReference>
<dbReference type="InterPro" id="IPR035906">
    <property type="entry name" value="MetI-like_sf"/>
</dbReference>
<dbReference type="Proteomes" id="UP001205890">
    <property type="component" value="Unassembled WGS sequence"/>
</dbReference>
<dbReference type="PANTHER" id="PTHR32243">
    <property type="entry name" value="MALTOSE TRANSPORT SYSTEM PERMEASE-RELATED"/>
    <property type="match status" value="1"/>
</dbReference>
<comment type="subcellular location">
    <subcellularLocation>
        <location evidence="2 11">Cell membrane</location>
        <topology evidence="2 11">Multi-pass membrane protein</topology>
    </subcellularLocation>
</comment>
<feature type="transmembrane region" description="Helical" evidence="11">
    <location>
        <begin position="155"/>
        <end position="176"/>
    </location>
</feature>
<dbReference type="InterPro" id="IPR050901">
    <property type="entry name" value="BP-dep_ABC_trans_perm"/>
</dbReference>
<dbReference type="SUPFAM" id="SSF161098">
    <property type="entry name" value="MetI-like"/>
    <property type="match status" value="1"/>
</dbReference>
<feature type="transmembrane region" description="Helical" evidence="11">
    <location>
        <begin position="322"/>
        <end position="342"/>
    </location>
</feature>
<reference evidence="13 14" key="1">
    <citation type="submission" date="2022-07" db="EMBL/GenBank/DDBJ databases">
        <authorList>
            <person name="Li W.-J."/>
            <person name="Deng Q.-Q."/>
        </authorList>
    </citation>
    <scope>NUCLEOTIDE SEQUENCE [LARGE SCALE GENOMIC DNA]</scope>
    <source>
        <strain evidence="13 14">SYSU M60028</strain>
    </source>
</reference>
<feature type="transmembrane region" description="Helical" evidence="11">
    <location>
        <begin position="188"/>
        <end position="213"/>
    </location>
</feature>
<comment type="function">
    <text evidence="1">Part of the ABC transporter complex MalEFGK involved in maltose/maltodextrin import. Probably responsible for the translocation of the substrate across the membrane.</text>
</comment>
<dbReference type="RefSeq" id="WP_254737267.1">
    <property type="nucleotide sequence ID" value="NZ_JANCLU010000001.1"/>
</dbReference>